<gene>
    <name evidence="1" type="ORF">SAMN05216191_11978</name>
</gene>
<dbReference type="EMBL" id="FNGM01000019">
    <property type="protein sequence ID" value="SDM84023.1"/>
    <property type="molecule type" value="Genomic_DNA"/>
</dbReference>
<evidence type="ECO:0000313" key="1">
    <source>
        <dbReference type="EMBL" id="SDM84023.1"/>
    </source>
</evidence>
<evidence type="ECO:0000313" key="2">
    <source>
        <dbReference type="Proteomes" id="UP000182783"/>
    </source>
</evidence>
<reference evidence="1 2" key="1">
    <citation type="submission" date="2016-10" db="EMBL/GenBank/DDBJ databases">
        <authorList>
            <person name="de Groot N.N."/>
        </authorList>
    </citation>
    <scope>NUCLEOTIDE SEQUENCE [LARGE SCALE GENOMIC DNA]</scope>
    <source>
        <strain evidence="1 2">CGMCC 1.10239</strain>
    </source>
</reference>
<dbReference type="Pfam" id="PF25753">
    <property type="entry name" value="SF0329"/>
    <property type="match status" value="1"/>
</dbReference>
<protein>
    <submittedName>
        <fullName evidence="1">Uncharacterized protein</fullName>
    </submittedName>
</protein>
<accession>A0A1G9WID9</accession>
<proteinExistence type="predicted"/>
<name>A0A1G9WID9_9BACL</name>
<sequence length="236" mass="27307">MGIKFAKIVEIYVESRKRRQENEDWMNGEGDQPGANKPFLFFYMEGDYMSWSKLKQQLEGFLSPALNGRVEYRAPGYRYLPDKSGICYISVDKKNVLNMSDKTNPIRWYQTELEIKNDPDIQIPITSDDIEAVRQATKGPVPEDRLIVMARSRKSTEHAKELMSAQAALTKSNFIVVANKFLTTPIEDSLESKDMVLNILALLDRRVGKKRILSMSEMMQLKHPVVQYFYELRRGK</sequence>
<organism evidence="1 2">
    <name type="scientific">Paenibacillus jilunlii</name>
    <dbReference type="NCBI Taxonomy" id="682956"/>
    <lineage>
        <taxon>Bacteria</taxon>
        <taxon>Bacillati</taxon>
        <taxon>Bacillota</taxon>
        <taxon>Bacilli</taxon>
        <taxon>Bacillales</taxon>
        <taxon>Paenibacillaceae</taxon>
        <taxon>Paenibacillus</taxon>
    </lineage>
</organism>
<dbReference type="InterPro" id="IPR057955">
    <property type="entry name" value="SF0329-like"/>
</dbReference>
<dbReference type="Proteomes" id="UP000182783">
    <property type="component" value="Unassembled WGS sequence"/>
</dbReference>
<dbReference type="AlphaFoldDB" id="A0A1G9WID9"/>